<accession>A0A6H2BWF1</accession>
<protein>
    <submittedName>
        <fullName evidence="2">Uncharacterized protein</fullName>
    </submittedName>
</protein>
<dbReference type="Pfam" id="PF13990">
    <property type="entry name" value="YjcZ"/>
    <property type="match status" value="1"/>
</dbReference>
<reference evidence="2 3" key="2">
    <citation type="submission" date="2020-04" db="EMBL/GenBank/DDBJ databases">
        <authorList>
            <person name="Fomenkov A."/>
            <person name="Anton B.P."/>
            <person name="Roberts R.J."/>
        </authorList>
    </citation>
    <scope>NUCLEOTIDE SEQUENCE [LARGE SCALE GENOMIC DNA]</scope>
    <source>
        <strain evidence="2 3">CCAP 1403/13f</strain>
    </source>
</reference>
<evidence type="ECO:0000313" key="3">
    <source>
        <dbReference type="Proteomes" id="UP000502433"/>
    </source>
</evidence>
<dbReference type="KEGG" id="dfs:HGD76_02685"/>
<dbReference type="InterPro" id="IPR025599">
    <property type="entry name" value="YjcZ"/>
</dbReference>
<keyword evidence="1" id="KW-0175">Coiled coil</keyword>
<proteinExistence type="predicted"/>
<gene>
    <name evidence="2" type="ORF">HGD76_02685</name>
</gene>
<evidence type="ECO:0000256" key="1">
    <source>
        <dbReference type="SAM" id="Coils"/>
    </source>
</evidence>
<dbReference type="Proteomes" id="UP000502433">
    <property type="component" value="Chromosome"/>
</dbReference>
<dbReference type="EMBL" id="CP051206">
    <property type="protein sequence ID" value="QJB43296.1"/>
    <property type="molecule type" value="Genomic_DNA"/>
</dbReference>
<sequence length="327" mass="37876">MSLINFNDLQEKESKIPIITDKILVDLVSSIQVNDDLISFRQKQGLFAQVFDNLTGTDRKHQLATDKNVNVAMQSFHDLVLDISNNLNVSNNAISDINEKLIETRQAIRNHRQEINLLTDIVNQLQYKVEDHEHRILKLEQRVYRTEVQHRIEDAIAAWQSKRTYQGFHWAIQVAFVTREIVDYALGDYERLITKGKDSQLRQSISDRILPTDNTIPDHHFPLTNLLNLSYSETSQENQELAGYLLEVESISEQRLGKTLYLFTLGKTLELAQLPKQQQPQNLAQTAFELCRNYPNVMIYPTTSKREFVERIVNETASDRLNLITLV</sequence>
<evidence type="ECO:0000313" key="2">
    <source>
        <dbReference type="EMBL" id="QJB43296.1"/>
    </source>
</evidence>
<name>A0A6H2BWF1_DOLFA</name>
<reference evidence="2 3" key="1">
    <citation type="submission" date="2020-04" db="EMBL/GenBank/DDBJ databases">
        <title>Genome-Wide Identification of 5-Methylcytosine Sites in Bacterial Genomes By High-Throughput Sequencing of MspJI Restriction Fragments.</title>
        <authorList>
            <person name="Wu V."/>
        </authorList>
    </citation>
    <scope>NUCLEOTIDE SEQUENCE [LARGE SCALE GENOMIC DNA]</scope>
    <source>
        <strain evidence="2 3">CCAP 1403/13f</strain>
    </source>
</reference>
<dbReference type="RefSeq" id="WP_168694880.1">
    <property type="nucleotide sequence ID" value="NZ_CP051206.1"/>
</dbReference>
<organism evidence="2 3">
    <name type="scientific">Dolichospermum flos-aquae CCAP 1403/13F</name>
    <dbReference type="NCBI Taxonomy" id="315271"/>
    <lineage>
        <taxon>Bacteria</taxon>
        <taxon>Bacillati</taxon>
        <taxon>Cyanobacteriota</taxon>
        <taxon>Cyanophyceae</taxon>
        <taxon>Nostocales</taxon>
        <taxon>Aphanizomenonaceae</taxon>
        <taxon>Dolichospermum</taxon>
    </lineage>
</organism>
<feature type="coiled-coil region" evidence="1">
    <location>
        <begin position="94"/>
        <end position="142"/>
    </location>
</feature>
<dbReference type="AlphaFoldDB" id="A0A6H2BWF1"/>